<dbReference type="InterPro" id="IPR003656">
    <property type="entry name" value="Znf_BED"/>
</dbReference>
<keyword evidence="6" id="KW-0804">Transcription</keyword>
<proteinExistence type="predicted"/>
<keyword evidence="7" id="KW-0539">Nucleus</keyword>
<evidence type="ECO:0000313" key="10">
    <source>
        <dbReference type="RefSeq" id="XP_017024406.1"/>
    </source>
</evidence>
<comment type="subcellular location">
    <subcellularLocation>
        <location evidence="1">Nucleus</location>
    </subcellularLocation>
</comment>
<name>A0A6P4INL0_DROKI</name>
<dbReference type="InterPro" id="IPR052035">
    <property type="entry name" value="ZnF_BED_domain_contain"/>
</dbReference>
<accession>A0A6P4INL0</accession>
<dbReference type="RefSeq" id="XP_017024406.1">
    <property type="nucleotide sequence ID" value="XM_017168917.3"/>
</dbReference>
<evidence type="ECO:0000256" key="2">
    <source>
        <dbReference type="ARBA" id="ARBA00022723"/>
    </source>
</evidence>
<dbReference type="InterPro" id="IPR012337">
    <property type="entry name" value="RNaseH-like_sf"/>
</dbReference>
<dbReference type="Pfam" id="PF02892">
    <property type="entry name" value="zf-BED"/>
    <property type="match status" value="1"/>
</dbReference>
<evidence type="ECO:0000256" key="7">
    <source>
        <dbReference type="ARBA" id="ARBA00023242"/>
    </source>
</evidence>
<keyword evidence="9" id="KW-1185">Reference proteome</keyword>
<keyword evidence="5" id="KW-0805">Transcription regulation</keyword>
<evidence type="ECO:0000256" key="1">
    <source>
        <dbReference type="ARBA" id="ARBA00004123"/>
    </source>
</evidence>
<gene>
    <name evidence="10" type="primary">LOC108076185</name>
</gene>
<dbReference type="Proteomes" id="UP001652661">
    <property type="component" value="Chromosome 2R"/>
</dbReference>
<keyword evidence="3" id="KW-0863">Zinc-finger</keyword>
<evidence type="ECO:0000256" key="4">
    <source>
        <dbReference type="ARBA" id="ARBA00022833"/>
    </source>
</evidence>
<keyword evidence="2" id="KW-0479">Metal-binding</keyword>
<organism evidence="9 10">
    <name type="scientific">Drosophila kikkawai</name>
    <name type="common">Fruit fly</name>
    <dbReference type="NCBI Taxonomy" id="30033"/>
    <lineage>
        <taxon>Eukaryota</taxon>
        <taxon>Metazoa</taxon>
        <taxon>Ecdysozoa</taxon>
        <taxon>Arthropoda</taxon>
        <taxon>Hexapoda</taxon>
        <taxon>Insecta</taxon>
        <taxon>Pterygota</taxon>
        <taxon>Neoptera</taxon>
        <taxon>Endopterygota</taxon>
        <taxon>Diptera</taxon>
        <taxon>Brachycera</taxon>
        <taxon>Muscomorpha</taxon>
        <taxon>Ephydroidea</taxon>
        <taxon>Drosophilidae</taxon>
        <taxon>Drosophila</taxon>
        <taxon>Sophophora</taxon>
    </lineage>
</organism>
<evidence type="ECO:0000256" key="6">
    <source>
        <dbReference type="ARBA" id="ARBA00023163"/>
    </source>
</evidence>
<sequence>MGRVAGRVQLFFTYDKTKDQSKCNICGIKLAGHHSTNLKRHLSKKHQETYESLSEDIGEPKKACKRRKIVIETTEDEVISAVVNIASDGGNPLSLFDNEGFRMLFNPIFDALEMPQITSQNIMDHVSGKELDIKQGIRASVERKLVSLKLDVATGLERSVLVINLQFISSTLTGNDIVVKTLGVIQLSEDLTELCLKNKIVETMESYGIQMDQIFSITTDNGKNMATAIELLNENAAAESVNDEDNGEYFMELLNSMTFPNVPLLRCAAHTLHLCVHDVNRQSEFSQKFSSCRQMCKVLRIGKYRRTLMQEDKPIPTLDVPGRWNSSYTMLVQLFELKEFITSQIEVDFSIDWAWVEVYIEAFKETHEATLLLEKEHFSYSDFFILWMELKLKAEKTQNYLMKELLCQLKVREKQLWENKAFLAAIYMDPRVNLILTAEQKATAKILLKQIAFRIFSSNGTIKPPEIKIESTEADVKEKSLLESFLDDIQTLPQAEFEADVSEKLAKIYMEIENFSTAYGRLPLNSDIKKFYHDLKFRSPQIGALVQVVLAAPASQVTVVRSFSALKVIINYPKTLTPENMNSLLIVRLNS</sequence>
<evidence type="ECO:0000313" key="9">
    <source>
        <dbReference type="Proteomes" id="UP001652661"/>
    </source>
</evidence>
<keyword evidence="4" id="KW-0862">Zinc</keyword>
<reference evidence="10" key="2">
    <citation type="submission" date="2025-08" db="UniProtKB">
        <authorList>
            <consortium name="RefSeq"/>
        </authorList>
    </citation>
    <scope>IDENTIFICATION</scope>
    <source>
        <strain evidence="10">14028-0561.14</strain>
        <tissue evidence="10">Whole fly</tissue>
    </source>
</reference>
<dbReference type="OrthoDB" id="8006782at2759"/>
<dbReference type="GO" id="GO:0005634">
    <property type="term" value="C:nucleus"/>
    <property type="evidence" value="ECO:0007669"/>
    <property type="project" value="UniProtKB-SubCell"/>
</dbReference>
<dbReference type="GO" id="GO:0003677">
    <property type="term" value="F:DNA binding"/>
    <property type="evidence" value="ECO:0007669"/>
    <property type="project" value="InterPro"/>
</dbReference>
<reference evidence="9" key="1">
    <citation type="submission" date="2025-05" db="UniProtKB">
        <authorList>
            <consortium name="RefSeq"/>
        </authorList>
    </citation>
    <scope>NUCLEOTIDE SEQUENCE [LARGE SCALE GENOMIC DNA]</scope>
    <source>
        <strain evidence="9">14028-0561.14</strain>
    </source>
</reference>
<evidence type="ECO:0000256" key="3">
    <source>
        <dbReference type="ARBA" id="ARBA00022771"/>
    </source>
</evidence>
<feature type="domain" description="BED-type" evidence="8">
    <location>
        <begin position="17"/>
        <end position="47"/>
    </location>
</feature>
<evidence type="ECO:0000256" key="5">
    <source>
        <dbReference type="ARBA" id="ARBA00023015"/>
    </source>
</evidence>
<dbReference type="PANTHER" id="PTHR46481">
    <property type="entry name" value="ZINC FINGER BED DOMAIN-CONTAINING PROTEIN 4"/>
    <property type="match status" value="1"/>
</dbReference>
<dbReference type="SUPFAM" id="SSF53098">
    <property type="entry name" value="Ribonuclease H-like"/>
    <property type="match status" value="1"/>
</dbReference>
<dbReference type="AlphaFoldDB" id="A0A6P4INL0"/>
<protein>
    <recommendedName>
        <fullName evidence="8">BED-type domain-containing protein</fullName>
    </recommendedName>
</protein>
<dbReference type="PANTHER" id="PTHR46481:SF10">
    <property type="entry name" value="ZINC FINGER BED DOMAIN-CONTAINING PROTEIN 39"/>
    <property type="match status" value="1"/>
</dbReference>
<dbReference type="GeneID" id="108076185"/>
<dbReference type="GO" id="GO:0008270">
    <property type="term" value="F:zinc ion binding"/>
    <property type="evidence" value="ECO:0007669"/>
    <property type="project" value="UniProtKB-KW"/>
</dbReference>
<evidence type="ECO:0000259" key="8">
    <source>
        <dbReference type="Pfam" id="PF02892"/>
    </source>
</evidence>